<dbReference type="InterPro" id="IPR010093">
    <property type="entry name" value="SinI_DNA-bd"/>
</dbReference>
<proteinExistence type="predicted"/>
<dbReference type="EMBL" id="JBHTMB010000023">
    <property type="protein sequence ID" value="MFD1232413.1"/>
    <property type="molecule type" value="Genomic_DNA"/>
</dbReference>
<reference evidence="3" key="1">
    <citation type="journal article" date="2019" name="Int. J. Syst. Evol. Microbiol.">
        <title>The Global Catalogue of Microorganisms (GCM) 10K type strain sequencing project: providing services to taxonomists for standard genome sequencing and annotation.</title>
        <authorList>
            <consortium name="The Broad Institute Genomics Platform"/>
            <consortium name="The Broad Institute Genome Sequencing Center for Infectious Disease"/>
            <person name="Wu L."/>
            <person name="Ma J."/>
        </authorList>
    </citation>
    <scope>NUCLEOTIDE SEQUENCE [LARGE SCALE GENOMIC DNA]</scope>
    <source>
        <strain evidence="3">CCUG 49018</strain>
    </source>
</reference>
<accession>A0ABW3VC29</accession>
<organism evidence="2 3">
    <name type="scientific">Pseudonocardia benzenivorans</name>
    <dbReference type="NCBI Taxonomy" id="228005"/>
    <lineage>
        <taxon>Bacteria</taxon>
        <taxon>Bacillati</taxon>
        <taxon>Actinomycetota</taxon>
        <taxon>Actinomycetes</taxon>
        <taxon>Pseudonocardiales</taxon>
        <taxon>Pseudonocardiaceae</taxon>
        <taxon>Pseudonocardia</taxon>
    </lineage>
</organism>
<feature type="domain" description="Helix-turn-helix" evidence="1">
    <location>
        <begin position="5"/>
        <end position="53"/>
    </location>
</feature>
<dbReference type="Pfam" id="PF12728">
    <property type="entry name" value="HTH_17"/>
    <property type="match status" value="1"/>
</dbReference>
<sequence length="58" mass="6312">MERLLLTAQEAAQALGVSRTKVYDLMRSGRLRSVKIGGSRRIPVDALAELVDELAEAS</sequence>
<dbReference type="RefSeq" id="WP_237194190.1">
    <property type="nucleotide sequence ID" value="NZ_BAABKS010000020.1"/>
</dbReference>
<dbReference type="InterPro" id="IPR041657">
    <property type="entry name" value="HTH_17"/>
</dbReference>
<comment type="caution">
    <text evidence="2">The sequence shown here is derived from an EMBL/GenBank/DDBJ whole genome shotgun (WGS) entry which is preliminary data.</text>
</comment>
<keyword evidence="3" id="KW-1185">Reference proteome</keyword>
<dbReference type="Proteomes" id="UP001597182">
    <property type="component" value="Unassembled WGS sequence"/>
</dbReference>
<evidence type="ECO:0000313" key="3">
    <source>
        <dbReference type="Proteomes" id="UP001597182"/>
    </source>
</evidence>
<evidence type="ECO:0000259" key="1">
    <source>
        <dbReference type="Pfam" id="PF12728"/>
    </source>
</evidence>
<protein>
    <submittedName>
        <fullName evidence="2">Helix-turn-helix domain-containing protein</fullName>
    </submittedName>
</protein>
<dbReference type="InterPro" id="IPR009061">
    <property type="entry name" value="DNA-bd_dom_put_sf"/>
</dbReference>
<dbReference type="NCBIfam" id="TIGR01764">
    <property type="entry name" value="excise"/>
    <property type="match status" value="1"/>
</dbReference>
<dbReference type="SUPFAM" id="SSF46955">
    <property type="entry name" value="Putative DNA-binding domain"/>
    <property type="match status" value="1"/>
</dbReference>
<gene>
    <name evidence="2" type="ORF">ACFQ34_03870</name>
</gene>
<evidence type="ECO:0000313" key="2">
    <source>
        <dbReference type="EMBL" id="MFD1232413.1"/>
    </source>
</evidence>
<name>A0ABW3VC29_9PSEU</name>